<evidence type="ECO:0000313" key="2">
    <source>
        <dbReference type="EMBL" id="NRN65657.1"/>
    </source>
</evidence>
<feature type="domain" description="Helix-turn-helix" evidence="1">
    <location>
        <begin position="40"/>
        <end position="89"/>
    </location>
</feature>
<dbReference type="InterPro" id="IPR036388">
    <property type="entry name" value="WH-like_DNA-bd_sf"/>
</dbReference>
<accession>A0ABX2F417</accession>
<protein>
    <submittedName>
        <fullName evidence="2">DNA binding domain-containing protein, excisionase family</fullName>
    </submittedName>
</protein>
<dbReference type="InterPro" id="IPR009061">
    <property type="entry name" value="DNA-bd_dom_put_sf"/>
</dbReference>
<dbReference type="SUPFAM" id="SSF46955">
    <property type="entry name" value="Putative DNA-binding domain"/>
    <property type="match status" value="1"/>
</dbReference>
<dbReference type="Gene3D" id="1.10.10.10">
    <property type="entry name" value="Winged helix-like DNA-binding domain superfamily/Winged helix DNA-binding domain"/>
    <property type="match status" value="1"/>
</dbReference>
<organism evidence="2 3">
    <name type="scientific">Kibdelosporangium persicum</name>
    <dbReference type="NCBI Taxonomy" id="2698649"/>
    <lineage>
        <taxon>Bacteria</taxon>
        <taxon>Bacillati</taxon>
        <taxon>Actinomycetota</taxon>
        <taxon>Actinomycetes</taxon>
        <taxon>Pseudonocardiales</taxon>
        <taxon>Pseudonocardiaceae</taxon>
        <taxon>Kibdelosporangium</taxon>
    </lineage>
</organism>
<dbReference type="NCBIfam" id="TIGR01764">
    <property type="entry name" value="excise"/>
    <property type="match status" value="1"/>
</dbReference>
<reference evidence="2 3" key="1">
    <citation type="submission" date="2020-01" db="EMBL/GenBank/DDBJ databases">
        <title>Kibdelosporangium persica a novel Actinomycetes from a hot desert in Iran.</title>
        <authorList>
            <person name="Safaei N."/>
            <person name="Zaburannyi N."/>
            <person name="Mueller R."/>
            <person name="Wink J."/>
        </authorList>
    </citation>
    <scope>NUCLEOTIDE SEQUENCE [LARGE SCALE GENOMIC DNA]</scope>
    <source>
        <strain evidence="2 3">4NS15</strain>
    </source>
</reference>
<dbReference type="EMBL" id="JAAATY010000007">
    <property type="protein sequence ID" value="NRN65657.1"/>
    <property type="molecule type" value="Genomic_DNA"/>
</dbReference>
<dbReference type="Pfam" id="PF12728">
    <property type="entry name" value="HTH_17"/>
    <property type="match status" value="1"/>
</dbReference>
<comment type="caution">
    <text evidence="2">The sequence shown here is derived from an EMBL/GenBank/DDBJ whole genome shotgun (WGS) entry which is preliminary data.</text>
</comment>
<dbReference type="Proteomes" id="UP000763557">
    <property type="component" value="Unassembled WGS sequence"/>
</dbReference>
<evidence type="ECO:0000259" key="1">
    <source>
        <dbReference type="Pfam" id="PF12728"/>
    </source>
</evidence>
<dbReference type="InterPro" id="IPR010093">
    <property type="entry name" value="SinI_DNA-bd"/>
</dbReference>
<sequence length="117" mass="13304">MTPDGTVVHLPVAVYEVLSQVITAMRAGRAITVAPLAQRLTTQEAADLLGVSRPTLIKLLEDGKIPFEKPGRHRRIRLDDLLAYRDQRRQERREALDELVRQTEELGLYDDEATETR</sequence>
<keyword evidence="3" id="KW-1185">Reference proteome</keyword>
<name>A0ABX2F417_9PSEU</name>
<dbReference type="InterPro" id="IPR041657">
    <property type="entry name" value="HTH_17"/>
</dbReference>
<proteinExistence type="predicted"/>
<evidence type="ECO:0000313" key="3">
    <source>
        <dbReference type="Proteomes" id="UP000763557"/>
    </source>
</evidence>
<gene>
    <name evidence="2" type="ORF">GC106_28680</name>
</gene>